<comment type="caution">
    <text evidence="1">The sequence shown here is derived from an EMBL/GenBank/DDBJ whole genome shotgun (WGS) entry which is preliminary data.</text>
</comment>
<evidence type="ECO:0000313" key="1">
    <source>
        <dbReference type="EMBL" id="ETX11693.1"/>
    </source>
</evidence>
<keyword evidence="2" id="KW-1185">Reference proteome</keyword>
<dbReference type="PATRIC" id="fig|1122207.3.peg.717"/>
<dbReference type="STRING" id="1122207.MUS1_07035"/>
<evidence type="ECO:0008006" key="3">
    <source>
        <dbReference type="Google" id="ProtNLM"/>
    </source>
</evidence>
<dbReference type="RefSeq" id="WP_036159247.1">
    <property type="nucleotide sequence ID" value="NZ_JAMB01000002.1"/>
</dbReference>
<reference evidence="1" key="1">
    <citation type="submission" date="2014-01" db="EMBL/GenBank/DDBJ databases">
        <title>Marinomonas ushuaiensis DSM 15871 Genome Sequencing.</title>
        <authorList>
            <person name="Lai Q."/>
            <person name="Shao Z.S."/>
        </authorList>
    </citation>
    <scope>NUCLEOTIDE SEQUENCE [LARGE SCALE GENOMIC DNA]</scope>
    <source>
        <strain evidence="1">DSM 15871</strain>
    </source>
</reference>
<organism evidence="1 2">
    <name type="scientific">Marinomonas ushuaiensis DSM 15871</name>
    <dbReference type="NCBI Taxonomy" id="1122207"/>
    <lineage>
        <taxon>Bacteria</taxon>
        <taxon>Pseudomonadati</taxon>
        <taxon>Pseudomonadota</taxon>
        <taxon>Gammaproteobacteria</taxon>
        <taxon>Oceanospirillales</taxon>
        <taxon>Oceanospirillaceae</taxon>
        <taxon>Marinomonas</taxon>
    </lineage>
</organism>
<dbReference type="EMBL" id="JAMB01000002">
    <property type="protein sequence ID" value="ETX11693.1"/>
    <property type="molecule type" value="Genomic_DNA"/>
</dbReference>
<dbReference type="InterPro" id="IPR009749">
    <property type="entry name" value="DUF1315"/>
</dbReference>
<dbReference type="AlphaFoldDB" id="X7E964"/>
<dbReference type="eggNOG" id="COG3139">
    <property type="taxonomic scope" value="Bacteria"/>
</dbReference>
<dbReference type="OrthoDB" id="5616307at2"/>
<gene>
    <name evidence="1" type="ORF">MUS1_07035</name>
</gene>
<name>X7E964_9GAMM</name>
<dbReference type="Proteomes" id="UP000054058">
    <property type="component" value="Unassembled WGS sequence"/>
</dbReference>
<evidence type="ECO:0000313" key="2">
    <source>
        <dbReference type="Proteomes" id="UP000054058"/>
    </source>
</evidence>
<accession>X7E964</accession>
<protein>
    <recommendedName>
        <fullName evidence="3">DUF1315 domain-containing protein</fullName>
    </recommendedName>
</protein>
<sequence>MNFKEMIDNMSPEVYASLKQAVELGKWPNGVRLNEEQTELCLQAVITYDYSNKSEEDRVGYIDTKVHDACDSKTSTNEHETIKWVGEGPEGKH</sequence>
<dbReference type="Pfam" id="PF07023">
    <property type="entry name" value="DUF1315"/>
    <property type="match status" value="1"/>
</dbReference>
<proteinExistence type="predicted"/>